<feature type="compositionally biased region" description="Basic and acidic residues" evidence="1">
    <location>
        <begin position="1"/>
        <end position="27"/>
    </location>
</feature>
<protein>
    <submittedName>
        <fullName evidence="2">Uncharacterized protein</fullName>
    </submittedName>
</protein>
<reference evidence="2" key="1">
    <citation type="submission" date="2019-08" db="EMBL/GenBank/DDBJ databases">
        <authorList>
            <person name="Kucharzyk K."/>
            <person name="Murdoch R.W."/>
            <person name="Higgins S."/>
            <person name="Loffler F."/>
        </authorList>
    </citation>
    <scope>NUCLEOTIDE SEQUENCE</scope>
</reference>
<evidence type="ECO:0000313" key="2">
    <source>
        <dbReference type="EMBL" id="MPM93370.1"/>
    </source>
</evidence>
<evidence type="ECO:0000256" key="1">
    <source>
        <dbReference type="SAM" id="MobiDB-lite"/>
    </source>
</evidence>
<accession>A0A645DV40</accession>
<sequence length="168" mass="19007">MFGDSGAEHDPVAEADHGQRPFRRNDIQLEPGQRFGDLKIEQAARSGGDTDAELTVDFGSEVIKFRFRPVGLASKFLAAARGPVSGFRGIKRGRIRNALPILRLFPAGRSQKGCRAQRRCERTGNPAWFKDFRIPKLRRSIPFGVVEFRHRPPVRHSRIEVFLKAELM</sequence>
<dbReference type="EMBL" id="VSSQ01040182">
    <property type="protein sequence ID" value="MPM93370.1"/>
    <property type="molecule type" value="Genomic_DNA"/>
</dbReference>
<proteinExistence type="predicted"/>
<gene>
    <name evidence="2" type="ORF">SDC9_140507</name>
</gene>
<comment type="caution">
    <text evidence="2">The sequence shown here is derived from an EMBL/GenBank/DDBJ whole genome shotgun (WGS) entry which is preliminary data.</text>
</comment>
<name>A0A645DV40_9ZZZZ</name>
<organism evidence="2">
    <name type="scientific">bioreactor metagenome</name>
    <dbReference type="NCBI Taxonomy" id="1076179"/>
    <lineage>
        <taxon>unclassified sequences</taxon>
        <taxon>metagenomes</taxon>
        <taxon>ecological metagenomes</taxon>
    </lineage>
</organism>
<feature type="region of interest" description="Disordered" evidence="1">
    <location>
        <begin position="1"/>
        <end position="28"/>
    </location>
</feature>
<dbReference type="AlphaFoldDB" id="A0A645DV40"/>